<evidence type="ECO:0000256" key="1">
    <source>
        <dbReference type="SAM" id="SignalP"/>
    </source>
</evidence>
<evidence type="ECO:0000313" key="2">
    <source>
        <dbReference type="EMBL" id="SHF43985.1"/>
    </source>
</evidence>
<sequence length="430" mass="49258">MNKHICTILSMLMLGQSVNILAQNYDSYNLGSYKTPDIKRSSLDFQFYSNGEFATNQLNKDAYLLNGMANTEFRNYVNNRRFIGEQVFDFGIQGNSASSGTTDNDKLRSFSLNTSYSNSSKFYNSDKSFWKVGGNASLMFSNYKHNDASANKTLQFNIAPQLGIGWGRIEPVQDARQAVYILDELSKKGVITTHLSDDEVNRFAQVISSVKNKRFLDSRLHLIDEVSKVDSFLVYNGYVQESGAKYFTTLYDYWMYGCSFSRDAGSEISAEIIPQYSYSEQYGYNTWTDNKGVSAKISYQYEKPVNLYWQRSAFASVTANYNHYKLHNEFDNTYDSRWGNIAAGYSFGYYPNSRTNLNLGIEESLLLNDEDKIRYRSLTNLALSAYYYISPQFRLLGNASLTFDKTNSTGIDYSKKWKGNYSLTLTYSFF</sequence>
<evidence type="ECO:0000313" key="3">
    <source>
        <dbReference type="Proteomes" id="UP000184509"/>
    </source>
</evidence>
<keyword evidence="3" id="KW-1185">Reference proteome</keyword>
<reference evidence="2 3" key="1">
    <citation type="submission" date="2016-11" db="EMBL/GenBank/DDBJ databases">
        <authorList>
            <person name="Jaros S."/>
            <person name="Januszkiewicz K."/>
            <person name="Wedrychowicz H."/>
        </authorList>
    </citation>
    <scope>NUCLEOTIDE SEQUENCE [LARGE SCALE GENOMIC DNA]</scope>
    <source>
        <strain evidence="2 3">DSM 26991</strain>
    </source>
</reference>
<gene>
    <name evidence="2" type="ORF">SAMN05444405_108173</name>
</gene>
<dbReference type="STRING" id="1297750.SAMN05444405_108173"/>
<dbReference type="AlphaFoldDB" id="A0A1M5BNN0"/>
<accession>A0A1M5BNN0</accession>
<proteinExistence type="predicted"/>
<feature type="signal peptide" evidence="1">
    <location>
        <begin position="1"/>
        <end position="22"/>
    </location>
</feature>
<dbReference type="RefSeq" id="WP_139261368.1">
    <property type="nucleotide sequence ID" value="NZ_FQTV01000008.1"/>
</dbReference>
<protein>
    <submittedName>
        <fullName evidence="2">Uncharacterized protein</fullName>
    </submittedName>
</protein>
<dbReference type="EMBL" id="FQTV01000008">
    <property type="protein sequence ID" value="SHF43985.1"/>
    <property type="molecule type" value="Genomic_DNA"/>
</dbReference>
<dbReference type="Proteomes" id="UP000184509">
    <property type="component" value="Unassembled WGS sequence"/>
</dbReference>
<feature type="chain" id="PRO_5012386588" evidence="1">
    <location>
        <begin position="23"/>
        <end position="430"/>
    </location>
</feature>
<keyword evidence="1" id="KW-0732">Signal</keyword>
<name>A0A1M5BNN0_9BACE</name>
<dbReference type="OrthoDB" id="994452at2"/>
<organism evidence="2 3">
    <name type="scientific">Bacteroides luti</name>
    <dbReference type="NCBI Taxonomy" id="1297750"/>
    <lineage>
        <taxon>Bacteria</taxon>
        <taxon>Pseudomonadati</taxon>
        <taxon>Bacteroidota</taxon>
        <taxon>Bacteroidia</taxon>
        <taxon>Bacteroidales</taxon>
        <taxon>Bacteroidaceae</taxon>
        <taxon>Bacteroides</taxon>
    </lineage>
</organism>